<feature type="region of interest" description="Disordered" evidence="1">
    <location>
        <begin position="60"/>
        <end position="89"/>
    </location>
</feature>
<feature type="compositionally biased region" description="Low complexity" evidence="1">
    <location>
        <begin position="60"/>
        <end position="70"/>
    </location>
</feature>
<gene>
    <name evidence="3" type="ORF">FB567DRAFT_435612</name>
</gene>
<sequence>MGAQTRYTRLEETVRRDDEDDTFVTAAAQTQPHTEYIPYRPTQGQWQQHQPYRFQYRPQYQPQVQHQPQPLSNPPYRIPTPSPLPPISWPGVLPSRDPSAASSLSIRPRLTAPLQESLAWETSTHFRSGSDGSKTGLLTWAGGSEDAHGFSGGYARDGGNGKQYFRNPRHLREVWRGGVGRRMPWRGVASLVGVVDAAVETWPVQPHVFLSLLEILICLCTLAALGEGVVIVFWRRLLHGMTIADVYDNFESASVWAAGRRVVRGGFHRVGVATLLVFVSVARGPLFQRAITVTTENRFALHPTFVVLGILLSILGVASVLPLYHRFWELGRDVSLNPLEIARAFGAPLFDGLDGNMTARDIEMERGHLTVRYGAVERYGGEKVLRIADTAKVNVRLPWEGEVFG</sequence>
<dbReference type="PANTHER" id="PTHR37576">
    <property type="entry name" value="DEFECT AT LOW TEMPERATURE PROTEIN 1"/>
    <property type="match status" value="1"/>
</dbReference>
<feature type="transmembrane region" description="Helical" evidence="2">
    <location>
        <begin position="270"/>
        <end position="287"/>
    </location>
</feature>
<evidence type="ECO:0000313" key="3">
    <source>
        <dbReference type="EMBL" id="KAH7092148.1"/>
    </source>
</evidence>
<reference evidence="3" key="1">
    <citation type="journal article" date="2021" name="Nat. Commun.">
        <title>Genetic determinants of endophytism in the Arabidopsis root mycobiome.</title>
        <authorList>
            <person name="Mesny F."/>
            <person name="Miyauchi S."/>
            <person name="Thiergart T."/>
            <person name="Pickel B."/>
            <person name="Atanasova L."/>
            <person name="Karlsson M."/>
            <person name="Huettel B."/>
            <person name="Barry K.W."/>
            <person name="Haridas S."/>
            <person name="Chen C."/>
            <person name="Bauer D."/>
            <person name="Andreopoulos W."/>
            <person name="Pangilinan J."/>
            <person name="LaButti K."/>
            <person name="Riley R."/>
            <person name="Lipzen A."/>
            <person name="Clum A."/>
            <person name="Drula E."/>
            <person name="Henrissat B."/>
            <person name="Kohler A."/>
            <person name="Grigoriev I.V."/>
            <person name="Martin F.M."/>
            <person name="Hacquard S."/>
        </authorList>
    </citation>
    <scope>NUCLEOTIDE SEQUENCE</scope>
    <source>
        <strain evidence="3">MPI-SDFR-AT-0120</strain>
    </source>
</reference>
<feature type="transmembrane region" description="Helical" evidence="2">
    <location>
        <begin position="299"/>
        <end position="324"/>
    </location>
</feature>
<evidence type="ECO:0000256" key="1">
    <source>
        <dbReference type="SAM" id="MobiDB-lite"/>
    </source>
</evidence>
<comment type="caution">
    <text evidence="3">The sequence shown here is derived from an EMBL/GenBank/DDBJ whole genome shotgun (WGS) entry which is preliminary data.</text>
</comment>
<dbReference type="EMBL" id="JAGMVJ010000003">
    <property type="protein sequence ID" value="KAH7092148.1"/>
    <property type="molecule type" value="Genomic_DNA"/>
</dbReference>
<proteinExistence type="predicted"/>
<dbReference type="AlphaFoldDB" id="A0A8K0W2G2"/>
<protein>
    <submittedName>
        <fullName evidence="3">Uncharacterized protein</fullName>
    </submittedName>
</protein>
<feature type="region of interest" description="Disordered" evidence="1">
    <location>
        <begin position="1"/>
        <end position="20"/>
    </location>
</feature>
<dbReference type="Proteomes" id="UP000813461">
    <property type="component" value="Unassembled WGS sequence"/>
</dbReference>
<dbReference type="OrthoDB" id="5357734at2759"/>
<keyword evidence="2" id="KW-0472">Membrane</keyword>
<keyword evidence="2" id="KW-1133">Transmembrane helix</keyword>
<feature type="compositionally biased region" description="Pro residues" evidence="1">
    <location>
        <begin position="71"/>
        <end position="88"/>
    </location>
</feature>
<dbReference type="InterPro" id="IPR021514">
    <property type="entry name" value="DUF3176"/>
</dbReference>
<keyword evidence="4" id="KW-1185">Reference proteome</keyword>
<evidence type="ECO:0000256" key="2">
    <source>
        <dbReference type="SAM" id="Phobius"/>
    </source>
</evidence>
<keyword evidence="2" id="KW-0812">Transmembrane</keyword>
<dbReference type="PANTHER" id="PTHR37576:SF2">
    <property type="entry name" value="DEFECT AT LOW TEMPERATURE PROTEIN 1"/>
    <property type="match status" value="1"/>
</dbReference>
<dbReference type="Pfam" id="PF11374">
    <property type="entry name" value="DUF3176"/>
    <property type="match status" value="1"/>
</dbReference>
<feature type="compositionally biased region" description="Basic and acidic residues" evidence="1">
    <location>
        <begin position="8"/>
        <end position="17"/>
    </location>
</feature>
<name>A0A8K0W2G2_9PLEO</name>
<organism evidence="3 4">
    <name type="scientific">Paraphoma chrysanthemicola</name>
    <dbReference type="NCBI Taxonomy" id="798071"/>
    <lineage>
        <taxon>Eukaryota</taxon>
        <taxon>Fungi</taxon>
        <taxon>Dikarya</taxon>
        <taxon>Ascomycota</taxon>
        <taxon>Pezizomycotina</taxon>
        <taxon>Dothideomycetes</taxon>
        <taxon>Pleosporomycetidae</taxon>
        <taxon>Pleosporales</taxon>
        <taxon>Pleosporineae</taxon>
        <taxon>Phaeosphaeriaceae</taxon>
        <taxon>Paraphoma</taxon>
    </lineage>
</organism>
<evidence type="ECO:0000313" key="4">
    <source>
        <dbReference type="Proteomes" id="UP000813461"/>
    </source>
</evidence>
<feature type="transmembrane region" description="Helical" evidence="2">
    <location>
        <begin position="208"/>
        <end position="234"/>
    </location>
</feature>
<accession>A0A8K0W2G2</accession>